<proteinExistence type="predicted"/>
<dbReference type="SUPFAM" id="SSF50044">
    <property type="entry name" value="SH3-domain"/>
    <property type="match status" value="1"/>
</dbReference>
<evidence type="ECO:0000259" key="3">
    <source>
        <dbReference type="PROSITE" id="PS50002"/>
    </source>
</evidence>
<dbReference type="PROSITE" id="PS50002">
    <property type="entry name" value="SH3"/>
    <property type="match status" value="1"/>
</dbReference>
<keyword evidence="1 2" id="KW-0728">SH3 domain</keyword>
<evidence type="ECO:0000313" key="5">
    <source>
        <dbReference type="Proteomes" id="UP001482620"/>
    </source>
</evidence>
<dbReference type="InterPro" id="IPR036028">
    <property type="entry name" value="SH3-like_dom_sf"/>
</dbReference>
<evidence type="ECO:0000313" key="4">
    <source>
        <dbReference type="EMBL" id="MEQ2248813.1"/>
    </source>
</evidence>
<comment type="caution">
    <text evidence="4">The sequence shown here is derived from an EMBL/GenBank/DDBJ whole genome shotgun (WGS) entry which is preliminary data.</text>
</comment>
<protein>
    <submittedName>
        <fullName evidence="4">Dedicator of cytokinesis protein 3</fullName>
    </submittedName>
</protein>
<dbReference type="EMBL" id="JAHRIQ010083661">
    <property type="protein sequence ID" value="MEQ2248813.1"/>
    <property type="molecule type" value="Genomic_DNA"/>
</dbReference>
<dbReference type="InterPro" id="IPR026791">
    <property type="entry name" value="DOCK"/>
</dbReference>
<organism evidence="4 5">
    <name type="scientific">Ilyodon furcidens</name>
    <name type="common">goldbreast splitfin</name>
    <dbReference type="NCBI Taxonomy" id="33524"/>
    <lineage>
        <taxon>Eukaryota</taxon>
        <taxon>Metazoa</taxon>
        <taxon>Chordata</taxon>
        <taxon>Craniata</taxon>
        <taxon>Vertebrata</taxon>
        <taxon>Euteleostomi</taxon>
        <taxon>Actinopterygii</taxon>
        <taxon>Neopterygii</taxon>
        <taxon>Teleostei</taxon>
        <taxon>Neoteleostei</taxon>
        <taxon>Acanthomorphata</taxon>
        <taxon>Ovalentaria</taxon>
        <taxon>Atherinomorphae</taxon>
        <taxon>Cyprinodontiformes</taxon>
        <taxon>Goodeidae</taxon>
        <taxon>Ilyodon</taxon>
    </lineage>
</organism>
<gene>
    <name evidence="4" type="primary">DOCK3_5</name>
    <name evidence="4" type="ORF">ILYODFUR_022893</name>
</gene>
<dbReference type="Gene3D" id="2.30.30.40">
    <property type="entry name" value="SH3 Domains"/>
    <property type="match status" value="1"/>
</dbReference>
<dbReference type="InterPro" id="IPR001452">
    <property type="entry name" value="SH3_domain"/>
</dbReference>
<name>A0ABV0UXP8_9TELE</name>
<dbReference type="PANTHER" id="PTHR45653:SF4">
    <property type="entry name" value="DEDICATOR OF CYTOKINESIS PROTEIN 3"/>
    <property type="match status" value="1"/>
</dbReference>
<evidence type="ECO:0000256" key="2">
    <source>
        <dbReference type="PROSITE-ProRule" id="PRU00192"/>
    </source>
</evidence>
<sequence>MVSTALLNVSPSTGAASVGECSDGVCEVICNFRSPICQALVLELGETVQILEKFDGWYRGFSSKKPSIKGIFPVSYVHLKKSTVTNRG</sequence>
<evidence type="ECO:0000256" key="1">
    <source>
        <dbReference type="ARBA" id="ARBA00022443"/>
    </source>
</evidence>
<dbReference type="PANTHER" id="PTHR45653">
    <property type="entry name" value="DEDICATOR OF CYTOKINESIS"/>
    <property type="match status" value="1"/>
</dbReference>
<dbReference type="SMART" id="SM00326">
    <property type="entry name" value="SH3"/>
    <property type="match status" value="1"/>
</dbReference>
<reference evidence="4 5" key="1">
    <citation type="submission" date="2021-06" db="EMBL/GenBank/DDBJ databases">
        <authorList>
            <person name="Palmer J.M."/>
        </authorList>
    </citation>
    <scope>NUCLEOTIDE SEQUENCE [LARGE SCALE GENOMIC DNA]</scope>
    <source>
        <strain evidence="5">if_2019</strain>
        <tissue evidence="4">Muscle</tissue>
    </source>
</reference>
<dbReference type="Proteomes" id="UP001482620">
    <property type="component" value="Unassembled WGS sequence"/>
</dbReference>
<keyword evidence="5" id="KW-1185">Reference proteome</keyword>
<accession>A0ABV0UXP8</accession>
<feature type="domain" description="SH3" evidence="3">
    <location>
        <begin position="21"/>
        <end position="82"/>
    </location>
</feature>